<gene>
    <name evidence="3" type="ORF">POF50_019640</name>
</gene>
<feature type="region of interest" description="Disordered" evidence="1">
    <location>
        <begin position="79"/>
        <end position="99"/>
    </location>
</feature>
<accession>A0AA90H5Z1</accession>
<keyword evidence="2" id="KW-0732">Signal</keyword>
<proteinExistence type="predicted"/>
<sequence length="99" mass="10911">MALILPAIALAAFITLCYAALCAASPFGRCRRCNGLGFALTTDRKGRPKRGKHCRRCNGHGIRIRTGRHIFHLATRIHTDGTRTTTPTTPTPKENLPWS</sequence>
<dbReference type="RefSeq" id="WP_271317885.1">
    <property type="nucleotide sequence ID" value="NZ_JABXJJ020000023.1"/>
</dbReference>
<feature type="chain" id="PRO_5041656726" description="Secreted protein" evidence="2">
    <location>
        <begin position="20"/>
        <end position="99"/>
    </location>
</feature>
<organism evidence="3">
    <name type="scientific">Streptantibioticus silvisoli</name>
    <dbReference type="NCBI Taxonomy" id="2705255"/>
    <lineage>
        <taxon>Bacteria</taxon>
        <taxon>Bacillati</taxon>
        <taxon>Actinomycetota</taxon>
        <taxon>Actinomycetes</taxon>
        <taxon>Kitasatosporales</taxon>
        <taxon>Streptomycetaceae</taxon>
        <taxon>Streptantibioticus</taxon>
    </lineage>
</organism>
<evidence type="ECO:0000313" key="3">
    <source>
        <dbReference type="EMBL" id="MDI5971515.1"/>
    </source>
</evidence>
<evidence type="ECO:0000256" key="1">
    <source>
        <dbReference type="SAM" id="MobiDB-lite"/>
    </source>
</evidence>
<dbReference type="InterPro" id="IPR038500">
    <property type="entry name" value="Antitermination_sf"/>
</dbReference>
<dbReference type="Gene3D" id="1.10.274.110">
    <property type="match status" value="1"/>
</dbReference>
<feature type="signal peptide" evidence="2">
    <location>
        <begin position="1"/>
        <end position="19"/>
    </location>
</feature>
<name>A0AA90H5Z1_9ACTN</name>
<feature type="compositionally biased region" description="Low complexity" evidence="1">
    <location>
        <begin position="82"/>
        <end position="92"/>
    </location>
</feature>
<dbReference type="AlphaFoldDB" id="A0AA90H5Z1"/>
<comment type="caution">
    <text evidence="3">The sequence shown here is derived from an EMBL/GenBank/DDBJ whole genome shotgun (WGS) entry which is preliminary data.</text>
</comment>
<evidence type="ECO:0008006" key="4">
    <source>
        <dbReference type="Google" id="ProtNLM"/>
    </source>
</evidence>
<reference evidence="3" key="1">
    <citation type="submission" date="2023-05" db="EMBL/GenBank/DDBJ databases">
        <title>Streptantibioticus silvisoli sp. nov., acidotolerant actinomycetes 1 from pine litter.</title>
        <authorList>
            <person name="Swiecimska M."/>
            <person name="Golinska P."/>
            <person name="Sangal V."/>
            <person name="Wachnowicz B."/>
            <person name="Goodfellow M."/>
        </authorList>
    </citation>
    <scope>NUCLEOTIDE SEQUENCE</scope>
    <source>
        <strain evidence="3">SL13</strain>
    </source>
</reference>
<dbReference type="EMBL" id="JABXJJ020000023">
    <property type="protein sequence ID" value="MDI5971515.1"/>
    <property type="molecule type" value="Genomic_DNA"/>
</dbReference>
<protein>
    <recommendedName>
        <fullName evidence="4">Secreted protein</fullName>
    </recommendedName>
</protein>
<evidence type="ECO:0000256" key="2">
    <source>
        <dbReference type="SAM" id="SignalP"/>
    </source>
</evidence>